<dbReference type="EC" id="3.2.1.21" evidence="6"/>
<evidence type="ECO:0000256" key="1">
    <source>
        <dbReference type="ARBA" id="ARBA00010838"/>
    </source>
</evidence>
<name>A5CT94_CLAM3</name>
<dbReference type="AlphaFoldDB" id="A5CT94"/>
<evidence type="ECO:0000256" key="4">
    <source>
        <dbReference type="RuleBase" id="RU003690"/>
    </source>
</evidence>
<evidence type="ECO:0000313" key="7">
    <source>
        <dbReference type="Proteomes" id="UP000001564"/>
    </source>
</evidence>
<evidence type="ECO:0000256" key="2">
    <source>
        <dbReference type="ARBA" id="ARBA00022801"/>
    </source>
</evidence>
<dbReference type="InterPro" id="IPR001360">
    <property type="entry name" value="Glyco_hydro_1"/>
</dbReference>
<gene>
    <name evidence="6" type="primary">bglL</name>
    <name evidence="6" type="ordered locus">CMM_2249</name>
</gene>
<dbReference type="CAZy" id="GH1">
    <property type="family name" value="Glycoside Hydrolase Family 1"/>
</dbReference>
<dbReference type="Pfam" id="PF00232">
    <property type="entry name" value="Glyco_hydro_1"/>
    <property type="match status" value="1"/>
</dbReference>
<dbReference type="GO" id="GO:0008422">
    <property type="term" value="F:beta-glucosidase activity"/>
    <property type="evidence" value="ECO:0007669"/>
    <property type="project" value="UniProtKB-EC"/>
</dbReference>
<dbReference type="InterPro" id="IPR017853">
    <property type="entry name" value="GH"/>
</dbReference>
<evidence type="ECO:0000313" key="6">
    <source>
        <dbReference type="EMBL" id="CAN02319.1"/>
    </source>
</evidence>
<organism evidence="6 7">
    <name type="scientific">Clavibacter michiganensis subsp. michiganensis (strain NCPPB 382)</name>
    <dbReference type="NCBI Taxonomy" id="443906"/>
    <lineage>
        <taxon>Bacteria</taxon>
        <taxon>Bacillati</taxon>
        <taxon>Actinomycetota</taxon>
        <taxon>Actinomycetes</taxon>
        <taxon>Micrococcales</taxon>
        <taxon>Microbacteriaceae</taxon>
        <taxon>Clavibacter</taxon>
    </lineage>
</organism>
<feature type="compositionally biased region" description="Low complexity" evidence="5">
    <location>
        <begin position="483"/>
        <end position="500"/>
    </location>
</feature>
<feature type="region of interest" description="Disordered" evidence="5">
    <location>
        <begin position="471"/>
        <end position="500"/>
    </location>
</feature>
<dbReference type="Gene3D" id="3.20.20.80">
    <property type="entry name" value="Glycosidases"/>
    <property type="match status" value="1"/>
</dbReference>
<dbReference type="KEGG" id="cmi:CMM_2249"/>
<evidence type="ECO:0000256" key="3">
    <source>
        <dbReference type="ARBA" id="ARBA00023295"/>
    </source>
</evidence>
<dbReference type="eggNOG" id="COG2723">
    <property type="taxonomic scope" value="Bacteria"/>
</dbReference>
<dbReference type="SUPFAM" id="SSF51445">
    <property type="entry name" value="(Trans)glycosidases"/>
    <property type="match status" value="1"/>
</dbReference>
<dbReference type="PANTHER" id="PTHR10353">
    <property type="entry name" value="GLYCOSYL HYDROLASE"/>
    <property type="match status" value="1"/>
</dbReference>
<protein>
    <submittedName>
        <fullName evidence="6">Beta-glucosidase</fullName>
        <ecNumber evidence="6">3.2.1.21</ecNumber>
    </submittedName>
</protein>
<comment type="similarity">
    <text evidence="1 4">Belongs to the glycosyl hydrolase 1 family.</text>
</comment>
<dbReference type="RefSeq" id="WP_012038939.1">
    <property type="nucleotide sequence ID" value="NC_009480.1"/>
</dbReference>
<dbReference type="GO" id="GO:0016052">
    <property type="term" value="P:carbohydrate catabolic process"/>
    <property type="evidence" value="ECO:0007669"/>
    <property type="project" value="TreeGrafter"/>
</dbReference>
<reference evidence="6 7" key="1">
    <citation type="journal article" date="2008" name="J. Bacteriol.">
        <title>The genome sequence of the tomato-pathogenic actinomycete Clavibacter michiganensis subsp. michiganensis NCPPB382 reveals a large island involved in pathogenicity.</title>
        <authorList>
            <person name="Gartemann K.H."/>
            <person name="Abt B."/>
            <person name="Bekel T."/>
            <person name="Burger A."/>
            <person name="Engemann J."/>
            <person name="Flugel M."/>
            <person name="Gaigalat L."/>
            <person name="Goesmann A."/>
            <person name="Grafen I."/>
            <person name="Kalinowski J."/>
            <person name="Kaup O."/>
            <person name="Kirchner O."/>
            <person name="Krause L."/>
            <person name="Linke B."/>
            <person name="McHardy A."/>
            <person name="Meyer F."/>
            <person name="Pohle S."/>
            <person name="Ruckert C."/>
            <person name="Schneiker S."/>
            <person name="Zellermann E.M."/>
            <person name="Puhler A."/>
            <person name="Eichenlaub R."/>
            <person name="Kaiser O."/>
            <person name="Bartels D."/>
        </authorList>
    </citation>
    <scope>NUCLEOTIDE SEQUENCE [LARGE SCALE GENOMIC DNA]</scope>
    <source>
        <strain evidence="6 7">NCPPB 382</strain>
    </source>
</reference>
<keyword evidence="7" id="KW-1185">Reference proteome</keyword>
<accession>A5CT94</accession>
<dbReference type="GeneID" id="92948245"/>
<evidence type="ECO:0000256" key="5">
    <source>
        <dbReference type="SAM" id="MobiDB-lite"/>
    </source>
</evidence>
<proteinExistence type="inferred from homology"/>
<dbReference type="GO" id="GO:0005829">
    <property type="term" value="C:cytosol"/>
    <property type="evidence" value="ECO:0007669"/>
    <property type="project" value="TreeGrafter"/>
</dbReference>
<keyword evidence="2 6" id="KW-0378">Hydrolase</keyword>
<dbReference type="Proteomes" id="UP000001564">
    <property type="component" value="Chromosome"/>
</dbReference>
<dbReference type="HOGENOM" id="CLU_001859_1_3_11"/>
<dbReference type="EMBL" id="AM711867">
    <property type="protein sequence ID" value="CAN02319.1"/>
    <property type="molecule type" value="Genomic_DNA"/>
</dbReference>
<keyword evidence="3 6" id="KW-0326">Glycosidase</keyword>
<dbReference type="PANTHER" id="PTHR10353:SF36">
    <property type="entry name" value="LP05116P"/>
    <property type="match status" value="1"/>
</dbReference>
<sequence length="500" mass="53094">MTPRDTAPDRPTPTELAGLLAGGSRIGVSTSATKVEGRAHEGGRTESVWDAFARRPGAVADGSDPERGARHMERYREDVALATELGVDVLSFSLSWSRIQPEARGGLRREGIAFYDELVDALLAAGIRPRAALHDHDLPVELQDRGGWLHRDTALRFGDLAYLAAEALADRVPDWVTLRTPALTTMGGHVTGTHAPGSRLGLDALPTVHHQLLAHGLAVEAIRGSRSAARVGIVNAHRIVEAASADDDDRAAALVARALHQDLFADAVLLGRYPDLTGPHAEAFERLGRVDPADLRVIGQPLDHYGVALADPIRVAAVPRLVAGSTAIPFTELPWADHPSSLDGHPVAPDLVPAVLADLRARYGDALPPVVLSGLDAAHPEQVDDRDGSRRDPRRAHSISDHLVQALAAVAPGGQAEGVRIEAVVAGSLLDGFEWEAGRAAPRGLVHVDPRTGDRTPRSSYRFLRDTLRERADTAAGRRPQNGCAGPAYPGSSPGPRVGS</sequence>